<evidence type="ECO:0000313" key="3">
    <source>
        <dbReference type="EMBL" id="OLU39214.1"/>
    </source>
</evidence>
<dbReference type="PROSITE" id="PS51352">
    <property type="entry name" value="THIOREDOXIN_2"/>
    <property type="match status" value="1"/>
</dbReference>
<dbReference type="AlphaFoldDB" id="A0A1U7NFL6"/>
<dbReference type="Proteomes" id="UP000186341">
    <property type="component" value="Unassembled WGS sequence"/>
</dbReference>
<dbReference type="RefSeq" id="WP_075819652.1">
    <property type="nucleotide sequence ID" value="NZ_CAJUTZ010000037.1"/>
</dbReference>
<evidence type="ECO:0000259" key="2">
    <source>
        <dbReference type="PROSITE" id="PS51352"/>
    </source>
</evidence>
<sequence length="209" mass="23590">MMDNSSGRMLALFVMAALFLSGCQMSTTNKEQQSADEQIENQNTGCDSEALACMPGETDSEPEAKDEASFNEMSFNDAISFFEDKKTGLLYFGFADCPWCQEIVPILDQALKENGKSVHSIQTRDSELNRLYSDEQKAEIEKYISDYMSEDDQGVLTLYVPLVLYVENGEVVDGHQGTVDEHDAHERKMTDQEKQEVTEIIDRIVKKAR</sequence>
<comment type="caution">
    <text evidence="3">The sequence shown here is derived from an EMBL/GenBank/DDBJ whole genome shotgun (WGS) entry which is preliminary data.</text>
</comment>
<accession>A0A1U7NFL6</accession>
<protein>
    <recommendedName>
        <fullName evidence="2">Thioredoxin domain-containing protein</fullName>
    </recommendedName>
</protein>
<dbReference type="EMBL" id="MPJW01000139">
    <property type="protein sequence ID" value="OLU39214.1"/>
    <property type="molecule type" value="Genomic_DNA"/>
</dbReference>
<evidence type="ECO:0000256" key="1">
    <source>
        <dbReference type="SAM" id="SignalP"/>
    </source>
</evidence>
<organism evidence="3 4">
    <name type="scientific">Ileibacterium valens</name>
    <dbReference type="NCBI Taxonomy" id="1862668"/>
    <lineage>
        <taxon>Bacteria</taxon>
        <taxon>Bacillati</taxon>
        <taxon>Bacillota</taxon>
        <taxon>Erysipelotrichia</taxon>
        <taxon>Erysipelotrichales</taxon>
        <taxon>Erysipelotrichaceae</taxon>
        <taxon>Ileibacterium</taxon>
    </lineage>
</organism>
<dbReference type="Gene3D" id="3.40.30.10">
    <property type="entry name" value="Glutaredoxin"/>
    <property type="match status" value="1"/>
</dbReference>
<keyword evidence="1" id="KW-0732">Signal</keyword>
<name>A0A1U7NFL6_9FIRM</name>
<proteinExistence type="predicted"/>
<dbReference type="GeneID" id="82202938"/>
<evidence type="ECO:0000313" key="4">
    <source>
        <dbReference type="Proteomes" id="UP000186341"/>
    </source>
</evidence>
<feature type="signal peptide" evidence="1">
    <location>
        <begin position="1"/>
        <end position="26"/>
    </location>
</feature>
<dbReference type="InterPro" id="IPR013766">
    <property type="entry name" value="Thioredoxin_domain"/>
</dbReference>
<reference evidence="3 4" key="1">
    <citation type="submission" date="2016-11" db="EMBL/GenBank/DDBJ databases">
        <title>Description of two novel members of the family Erysipelotrichaceae: Ileibacterium lipovorans gen. nov., sp. nov. and Dubosiella newyorkensis, gen. nov., sp. nov.</title>
        <authorList>
            <person name="Cox L.M."/>
            <person name="Sohn J."/>
            <person name="Tyrrell K.L."/>
            <person name="Citron D.M."/>
            <person name="Lawson P.A."/>
            <person name="Patel N.B."/>
            <person name="Iizumi T."/>
            <person name="Perez-Perez G.I."/>
            <person name="Goldstein E.J."/>
            <person name="Blaser M.J."/>
        </authorList>
    </citation>
    <scope>NUCLEOTIDE SEQUENCE [LARGE SCALE GENOMIC DNA]</scope>
    <source>
        <strain evidence="3 4">NYU-BL-A3</strain>
    </source>
</reference>
<dbReference type="InterPro" id="IPR036249">
    <property type="entry name" value="Thioredoxin-like_sf"/>
</dbReference>
<dbReference type="OrthoDB" id="9792987at2"/>
<feature type="domain" description="Thioredoxin" evidence="2">
    <location>
        <begin position="53"/>
        <end position="206"/>
    </location>
</feature>
<feature type="chain" id="PRO_5038796394" description="Thioredoxin domain-containing protein" evidence="1">
    <location>
        <begin position="27"/>
        <end position="209"/>
    </location>
</feature>
<keyword evidence="4" id="KW-1185">Reference proteome</keyword>
<dbReference type="SUPFAM" id="SSF52833">
    <property type="entry name" value="Thioredoxin-like"/>
    <property type="match status" value="1"/>
</dbReference>
<gene>
    <name evidence="3" type="ORF">BO222_06985</name>
</gene>